<reference evidence="1" key="1">
    <citation type="submission" date="2020-05" db="UniProtKB">
        <authorList>
            <consortium name="EnsemblMetazoa"/>
        </authorList>
    </citation>
    <scope>IDENTIFICATION</scope>
    <source>
        <strain evidence="1">TTRI</strain>
    </source>
</reference>
<dbReference type="Proteomes" id="UP000078200">
    <property type="component" value="Unassembled WGS sequence"/>
</dbReference>
<keyword evidence="2" id="KW-1185">Reference proteome</keyword>
<dbReference type="AlphaFoldDB" id="A0A1A9VLK9"/>
<name>A0A1A9VLK9_GLOAU</name>
<protein>
    <submittedName>
        <fullName evidence="1">Uncharacterized protein</fullName>
    </submittedName>
</protein>
<organism evidence="1 2">
    <name type="scientific">Glossina austeni</name>
    <name type="common">Savannah tsetse fly</name>
    <dbReference type="NCBI Taxonomy" id="7395"/>
    <lineage>
        <taxon>Eukaryota</taxon>
        <taxon>Metazoa</taxon>
        <taxon>Ecdysozoa</taxon>
        <taxon>Arthropoda</taxon>
        <taxon>Hexapoda</taxon>
        <taxon>Insecta</taxon>
        <taxon>Pterygota</taxon>
        <taxon>Neoptera</taxon>
        <taxon>Endopterygota</taxon>
        <taxon>Diptera</taxon>
        <taxon>Brachycera</taxon>
        <taxon>Muscomorpha</taxon>
        <taxon>Hippoboscoidea</taxon>
        <taxon>Glossinidae</taxon>
        <taxon>Glossina</taxon>
    </lineage>
</organism>
<sequence>MQQSIFRYVFNILLFKLEIITRDIVRKICLGPSYPAFHITAHVGLPPPLLASTVLVDLSSSNPAATEIHVFRDDNFPTYDAHISVRWDYQNLLEGSNSAIIVNQLKSYSECMDEISEKHVSYIPCDISGAAHKNMYDFFNSNVLYANFKTAFVFTIMFRLRYMTISSV</sequence>
<dbReference type="EnsemblMetazoa" id="GAUT040815-RA">
    <property type="protein sequence ID" value="GAUT040815-PA"/>
    <property type="gene ID" value="GAUT040815"/>
</dbReference>
<accession>A0A1A9VLK9</accession>
<proteinExistence type="predicted"/>
<evidence type="ECO:0000313" key="1">
    <source>
        <dbReference type="EnsemblMetazoa" id="GAUT040815-PA"/>
    </source>
</evidence>
<dbReference type="VEuPathDB" id="VectorBase:GAUT040815"/>
<evidence type="ECO:0000313" key="2">
    <source>
        <dbReference type="Proteomes" id="UP000078200"/>
    </source>
</evidence>